<sequence length="117" mass="11547">MTDLSSEDRKLVTLARATRARTGAAEGAAVRDDHGRTYAAATVDLPSLQVSALEVCVAMAVASGSRGLEAAVVLTADPGGLAGSAAVVDLGGPGVVLHIGDPTGRELRSGTAGEPPA</sequence>
<accession>A0ABW4TSV0</accession>
<protein>
    <submittedName>
        <fullName evidence="1">Cytidine deaminase</fullName>
    </submittedName>
</protein>
<name>A0ABW4TSV0_9ACTN</name>
<gene>
    <name evidence="1" type="ORF">ACFSDE_17145</name>
</gene>
<dbReference type="InterPro" id="IPR016193">
    <property type="entry name" value="Cytidine_deaminase-like"/>
</dbReference>
<comment type="caution">
    <text evidence="1">The sequence shown here is derived from an EMBL/GenBank/DDBJ whole genome shotgun (WGS) entry which is preliminary data.</text>
</comment>
<evidence type="ECO:0000313" key="2">
    <source>
        <dbReference type="Proteomes" id="UP001597351"/>
    </source>
</evidence>
<dbReference type="RefSeq" id="WP_343920679.1">
    <property type="nucleotide sequence ID" value="NZ_BAAAJT010000002.1"/>
</dbReference>
<reference evidence="2" key="1">
    <citation type="journal article" date="2019" name="Int. J. Syst. Evol. Microbiol.">
        <title>The Global Catalogue of Microorganisms (GCM) 10K type strain sequencing project: providing services to taxonomists for standard genome sequencing and annotation.</title>
        <authorList>
            <consortium name="The Broad Institute Genomics Platform"/>
            <consortium name="The Broad Institute Genome Sequencing Center for Infectious Disease"/>
            <person name="Wu L."/>
            <person name="Ma J."/>
        </authorList>
    </citation>
    <scope>NUCLEOTIDE SEQUENCE [LARGE SCALE GENOMIC DNA]</scope>
    <source>
        <strain evidence="2">CGMCC 1.12477</strain>
    </source>
</reference>
<organism evidence="1 2">
    <name type="scientific">Nocardioides aestuarii</name>
    <dbReference type="NCBI Taxonomy" id="252231"/>
    <lineage>
        <taxon>Bacteria</taxon>
        <taxon>Bacillati</taxon>
        <taxon>Actinomycetota</taxon>
        <taxon>Actinomycetes</taxon>
        <taxon>Propionibacteriales</taxon>
        <taxon>Nocardioidaceae</taxon>
        <taxon>Nocardioides</taxon>
    </lineage>
</organism>
<proteinExistence type="predicted"/>
<dbReference type="Gene3D" id="3.40.140.10">
    <property type="entry name" value="Cytidine Deaminase, domain 2"/>
    <property type="match status" value="1"/>
</dbReference>
<dbReference type="SUPFAM" id="SSF53927">
    <property type="entry name" value="Cytidine deaminase-like"/>
    <property type="match status" value="1"/>
</dbReference>
<evidence type="ECO:0000313" key="1">
    <source>
        <dbReference type="EMBL" id="MFD1948533.1"/>
    </source>
</evidence>
<keyword evidence="2" id="KW-1185">Reference proteome</keyword>
<dbReference type="EMBL" id="JBHUGD010000003">
    <property type="protein sequence ID" value="MFD1948533.1"/>
    <property type="molecule type" value="Genomic_DNA"/>
</dbReference>
<dbReference type="Proteomes" id="UP001597351">
    <property type="component" value="Unassembled WGS sequence"/>
</dbReference>